<dbReference type="Gene3D" id="3.30.70.560">
    <property type="entry name" value="7,8-Dihydro-6-hydroxymethylpterin-pyrophosphokinase HPPK"/>
    <property type="match status" value="1"/>
</dbReference>
<evidence type="ECO:0000256" key="1">
    <source>
        <dbReference type="ARBA" id="ARBA00005051"/>
    </source>
</evidence>
<dbReference type="PANTHER" id="PTHR43071:SF1">
    <property type="entry name" value="2-AMINO-4-HYDROXY-6-HYDROXYMETHYLDIHYDROPTERIDINE PYROPHOSPHOKINASE"/>
    <property type="match status" value="1"/>
</dbReference>
<dbReference type="SUPFAM" id="SSF55083">
    <property type="entry name" value="6-hydroxymethyl-7,8-dihydropterin pyrophosphokinase, HPPK"/>
    <property type="match status" value="1"/>
</dbReference>
<dbReference type="PROSITE" id="PS00794">
    <property type="entry name" value="HPPK"/>
    <property type="match status" value="1"/>
</dbReference>
<evidence type="ECO:0000313" key="14">
    <source>
        <dbReference type="EMBL" id="WIT10558.1"/>
    </source>
</evidence>
<dbReference type="Pfam" id="PF01288">
    <property type="entry name" value="HPPK"/>
    <property type="match status" value="1"/>
</dbReference>
<protein>
    <recommendedName>
        <fullName evidence="4">2-amino-4-hydroxy-6-hydroxymethyldihydropteridine pyrophosphokinase</fullName>
        <ecNumber evidence="3">2.7.6.3</ecNumber>
    </recommendedName>
    <alternativeName>
        <fullName evidence="11">6-hydroxymethyl-7,8-dihydropterin pyrophosphokinase</fullName>
    </alternativeName>
    <alternativeName>
        <fullName evidence="12">7,8-dihydro-6-hydroxymethylpterin-pyrophosphokinase</fullName>
    </alternativeName>
</protein>
<comment type="similarity">
    <text evidence="2">Belongs to the HPPK family.</text>
</comment>
<evidence type="ECO:0000256" key="2">
    <source>
        <dbReference type="ARBA" id="ARBA00005810"/>
    </source>
</evidence>
<dbReference type="GO" id="GO:0046656">
    <property type="term" value="P:folic acid biosynthetic process"/>
    <property type="evidence" value="ECO:0007669"/>
    <property type="project" value="UniProtKB-KW"/>
</dbReference>
<reference evidence="14" key="1">
    <citation type="submission" date="2023-01" db="EMBL/GenBank/DDBJ databases">
        <title>Whole genome sequence of Paucibacter sp. S2-9 isolated from pond sediment.</title>
        <authorList>
            <person name="Jung J.Y."/>
        </authorList>
    </citation>
    <scope>NUCLEOTIDE SEQUENCE</scope>
    <source>
        <strain evidence="14">S2-9</strain>
    </source>
</reference>
<evidence type="ECO:0000313" key="15">
    <source>
        <dbReference type="Proteomes" id="UP001177769"/>
    </source>
</evidence>
<accession>A0AA95NBB2</accession>
<keyword evidence="15" id="KW-1185">Reference proteome</keyword>
<evidence type="ECO:0000256" key="12">
    <source>
        <dbReference type="ARBA" id="ARBA00033413"/>
    </source>
</evidence>
<name>A0AA95NBB2_9BURK</name>
<dbReference type="CDD" id="cd00483">
    <property type="entry name" value="HPPK"/>
    <property type="match status" value="1"/>
</dbReference>
<evidence type="ECO:0000259" key="13">
    <source>
        <dbReference type="PROSITE" id="PS00794"/>
    </source>
</evidence>
<keyword evidence="5 14" id="KW-0808">Transferase</keyword>
<dbReference type="KEGG" id="pais:PFX98_16780"/>
<evidence type="ECO:0000256" key="8">
    <source>
        <dbReference type="ARBA" id="ARBA00022840"/>
    </source>
</evidence>
<dbReference type="GO" id="GO:0005524">
    <property type="term" value="F:ATP binding"/>
    <property type="evidence" value="ECO:0007669"/>
    <property type="project" value="UniProtKB-KW"/>
</dbReference>
<keyword evidence="8" id="KW-0067">ATP-binding</keyword>
<evidence type="ECO:0000256" key="4">
    <source>
        <dbReference type="ARBA" id="ARBA00016218"/>
    </source>
</evidence>
<dbReference type="RefSeq" id="WP_285231631.1">
    <property type="nucleotide sequence ID" value="NZ_CP116346.1"/>
</dbReference>
<organism evidence="14 15">
    <name type="scientific">Paucibacter sediminis</name>
    <dbReference type="NCBI Taxonomy" id="3019553"/>
    <lineage>
        <taxon>Bacteria</taxon>
        <taxon>Pseudomonadati</taxon>
        <taxon>Pseudomonadota</taxon>
        <taxon>Betaproteobacteria</taxon>
        <taxon>Burkholderiales</taxon>
        <taxon>Sphaerotilaceae</taxon>
        <taxon>Roseateles</taxon>
    </lineage>
</organism>
<dbReference type="NCBIfam" id="TIGR01498">
    <property type="entry name" value="folK"/>
    <property type="match status" value="1"/>
</dbReference>
<proteinExistence type="inferred from homology"/>
<evidence type="ECO:0000256" key="9">
    <source>
        <dbReference type="ARBA" id="ARBA00022909"/>
    </source>
</evidence>
<evidence type="ECO:0000256" key="6">
    <source>
        <dbReference type="ARBA" id="ARBA00022741"/>
    </source>
</evidence>
<gene>
    <name evidence="14" type="primary">folK</name>
    <name evidence="14" type="ORF">PFX98_16780</name>
</gene>
<dbReference type="GO" id="GO:0016301">
    <property type="term" value="F:kinase activity"/>
    <property type="evidence" value="ECO:0007669"/>
    <property type="project" value="UniProtKB-KW"/>
</dbReference>
<evidence type="ECO:0000256" key="5">
    <source>
        <dbReference type="ARBA" id="ARBA00022679"/>
    </source>
</evidence>
<keyword evidence="7" id="KW-0418">Kinase</keyword>
<comment type="pathway">
    <text evidence="1">Cofactor biosynthesis; tetrahydrofolate biosynthesis; 2-amino-4-hydroxy-6-hydroxymethyl-7,8-dihydropteridine diphosphate from 7,8-dihydroneopterin triphosphate: step 4/4.</text>
</comment>
<evidence type="ECO:0000256" key="3">
    <source>
        <dbReference type="ARBA" id="ARBA00013253"/>
    </source>
</evidence>
<evidence type="ECO:0000256" key="10">
    <source>
        <dbReference type="ARBA" id="ARBA00029409"/>
    </source>
</evidence>
<keyword evidence="9" id="KW-0289">Folate biosynthesis</keyword>
<evidence type="ECO:0000256" key="11">
    <source>
        <dbReference type="ARBA" id="ARBA00029766"/>
    </source>
</evidence>
<dbReference type="Proteomes" id="UP001177769">
    <property type="component" value="Chromosome"/>
</dbReference>
<dbReference type="AlphaFoldDB" id="A0AA95NBB2"/>
<evidence type="ECO:0000256" key="7">
    <source>
        <dbReference type="ARBA" id="ARBA00022777"/>
    </source>
</evidence>
<dbReference type="InterPro" id="IPR000550">
    <property type="entry name" value="Hppk"/>
</dbReference>
<feature type="domain" description="7,8-dihydro-6-hydroxymethylpterin-pyrophosphokinase" evidence="13">
    <location>
        <begin position="87"/>
        <end position="98"/>
    </location>
</feature>
<sequence>MEQAYIGLGANLGALRATLEAALRDLDALPQTRVLAVSSAYRSAALDSDGPDYLNAVARIETGLAPMELLDAMQAIELKHGRERPYRYAPRTLDLDLLIHGDASMQRPRLVLPHPRLHERAFVLLPLLELAPTLSLPVLGPLAPRLAGLADQRVEREPLPLNWT</sequence>
<comment type="function">
    <text evidence="10">Catalyzes the transfer of pyrophosphate from adenosine triphosphate (ATP) to 6-hydroxymethyl-7,8-dihydropterin, an enzymatic step in folate biosynthesis pathway.</text>
</comment>
<dbReference type="PANTHER" id="PTHR43071">
    <property type="entry name" value="2-AMINO-4-HYDROXY-6-HYDROXYMETHYLDIHYDROPTERIDINE PYROPHOSPHOKINASE"/>
    <property type="match status" value="1"/>
</dbReference>
<dbReference type="InterPro" id="IPR035907">
    <property type="entry name" value="Hppk_sf"/>
</dbReference>
<keyword evidence="6" id="KW-0547">Nucleotide-binding</keyword>
<dbReference type="EMBL" id="CP116346">
    <property type="protein sequence ID" value="WIT10558.1"/>
    <property type="molecule type" value="Genomic_DNA"/>
</dbReference>
<dbReference type="EC" id="2.7.6.3" evidence="3"/>
<dbReference type="GO" id="GO:0003848">
    <property type="term" value="F:2-amino-4-hydroxy-6-hydroxymethyldihydropteridine diphosphokinase activity"/>
    <property type="evidence" value="ECO:0007669"/>
    <property type="project" value="UniProtKB-EC"/>
</dbReference>